<evidence type="ECO:0000256" key="4">
    <source>
        <dbReference type="ARBA" id="ARBA00022737"/>
    </source>
</evidence>
<accession>A0AA88Y7F9</accession>
<feature type="disulfide bond" evidence="9">
    <location>
        <begin position="417"/>
        <end position="427"/>
    </location>
</feature>
<evidence type="ECO:0000256" key="2">
    <source>
        <dbReference type="ARBA" id="ARBA00022692"/>
    </source>
</evidence>
<comment type="caution">
    <text evidence="11">The sequence shown here is derived from an EMBL/GenBank/DDBJ whole genome shotgun (WGS) entry which is preliminary data.</text>
</comment>
<feature type="domain" description="SRCR" evidence="10">
    <location>
        <begin position="125"/>
        <end position="228"/>
    </location>
</feature>
<dbReference type="PANTHER" id="PTHR48071:SF18">
    <property type="entry name" value="DELETED IN MALIGNANT BRAIN TUMORS 1 PROTEIN-RELATED"/>
    <property type="match status" value="1"/>
</dbReference>
<dbReference type="FunFam" id="3.10.250.10:FF:000001">
    <property type="entry name" value="Lysyl oxidase 4 isoform X1"/>
    <property type="match status" value="3"/>
</dbReference>
<comment type="caution">
    <text evidence="9">Lacks conserved residue(s) required for the propagation of feature annotation.</text>
</comment>
<feature type="disulfide bond" evidence="9">
    <location>
        <begin position="1201"/>
        <end position="1211"/>
    </location>
</feature>
<feature type="domain" description="SRCR" evidence="10">
    <location>
        <begin position="561"/>
        <end position="659"/>
    </location>
</feature>
<feature type="disulfide bond" evidence="9">
    <location>
        <begin position="312"/>
        <end position="322"/>
    </location>
</feature>
<dbReference type="InterPro" id="IPR036772">
    <property type="entry name" value="SRCR-like_dom_sf"/>
</dbReference>
<dbReference type="SMART" id="SM00202">
    <property type="entry name" value="SR"/>
    <property type="match status" value="11"/>
</dbReference>
<evidence type="ECO:0000256" key="1">
    <source>
        <dbReference type="ARBA" id="ARBA00004167"/>
    </source>
</evidence>
<feature type="disulfide bond" evidence="9">
    <location>
        <begin position="850"/>
        <end position="911"/>
    </location>
</feature>
<keyword evidence="3" id="KW-0732">Signal</keyword>
<feature type="domain" description="SRCR" evidence="10">
    <location>
        <begin position="813"/>
        <end position="912"/>
    </location>
</feature>
<protein>
    <recommendedName>
        <fullName evidence="10">SRCR domain-containing protein</fullName>
    </recommendedName>
</protein>
<keyword evidence="7 9" id="KW-1015">Disulfide bond</keyword>
<proteinExistence type="predicted"/>
<feature type="disulfide bond" evidence="9">
    <location>
        <begin position="491"/>
        <end position="552"/>
    </location>
</feature>
<evidence type="ECO:0000256" key="3">
    <source>
        <dbReference type="ARBA" id="ARBA00022729"/>
    </source>
</evidence>
<reference evidence="11" key="1">
    <citation type="submission" date="2019-08" db="EMBL/GenBank/DDBJ databases">
        <title>The improved chromosome-level genome for the pearl oyster Pinctada fucata martensii using PacBio sequencing and Hi-C.</title>
        <authorList>
            <person name="Zheng Z."/>
        </authorList>
    </citation>
    <scope>NUCLEOTIDE SEQUENCE</scope>
    <source>
        <strain evidence="11">ZZ-2019</strain>
        <tissue evidence="11">Adductor muscle</tissue>
    </source>
</reference>
<dbReference type="AlphaFoldDB" id="A0AA88Y7F9"/>
<organism evidence="11 12">
    <name type="scientific">Pinctada imbricata</name>
    <name type="common">Atlantic pearl-oyster</name>
    <name type="synonym">Pinctada martensii</name>
    <dbReference type="NCBI Taxonomy" id="66713"/>
    <lineage>
        <taxon>Eukaryota</taxon>
        <taxon>Metazoa</taxon>
        <taxon>Spiralia</taxon>
        <taxon>Lophotrochozoa</taxon>
        <taxon>Mollusca</taxon>
        <taxon>Bivalvia</taxon>
        <taxon>Autobranchia</taxon>
        <taxon>Pteriomorphia</taxon>
        <taxon>Pterioida</taxon>
        <taxon>Pterioidea</taxon>
        <taxon>Pteriidae</taxon>
        <taxon>Pinctada</taxon>
    </lineage>
</organism>
<gene>
    <name evidence="11" type="ORF">FSP39_003945</name>
</gene>
<evidence type="ECO:0000256" key="9">
    <source>
        <dbReference type="PROSITE-ProRule" id="PRU00196"/>
    </source>
</evidence>
<keyword evidence="4" id="KW-0677">Repeat</keyword>
<feature type="domain" description="SRCR" evidence="10">
    <location>
        <begin position="919"/>
        <end position="1022"/>
    </location>
</feature>
<evidence type="ECO:0000256" key="7">
    <source>
        <dbReference type="ARBA" id="ARBA00023157"/>
    </source>
</evidence>
<keyword evidence="2" id="KW-0812">Transmembrane</keyword>
<feature type="domain" description="SRCR" evidence="10">
    <location>
        <begin position="666"/>
        <end position="704"/>
    </location>
</feature>
<keyword evidence="6" id="KW-0472">Membrane</keyword>
<feature type="domain" description="SRCR" evidence="10">
    <location>
        <begin position="238"/>
        <end position="344"/>
    </location>
</feature>
<evidence type="ECO:0000313" key="11">
    <source>
        <dbReference type="EMBL" id="KAK3096850.1"/>
    </source>
</evidence>
<feature type="disulfide bond" evidence="9">
    <location>
        <begin position="90"/>
        <end position="100"/>
    </location>
</feature>
<dbReference type="Gene3D" id="3.10.250.10">
    <property type="entry name" value="SRCR-like domain"/>
    <property type="match status" value="11"/>
</dbReference>
<feature type="domain" description="SRCR" evidence="10">
    <location>
        <begin position="455"/>
        <end position="553"/>
    </location>
</feature>
<dbReference type="Proteomes" id="UP001186944">
    <property type="component" value="Unassembled WGS sequence"/>
</dbReference>
<feature type="disulfide bond" evidence="9">
    <location>
        <begin position="628"/>
        <end position="638"/>
    </location>
</feature>
<name>A0AA88Y7F9_PINIB</name>
<feature type="domain" description="SRCR" evidence="10">
    <location>
        <begin position="1025"/>
        <end position="1124"/>
    </location>
</feature>
<feature type="domain" description="SRCR" evidence="10">
    <location>
        <begin position="19"/>
        <end position="121"/>
    </location>
</feature>
<feature type="disulfide bond" evidence="9">
    <location>
        <begin position="988"/>
        <end position="998"/>
    </location>
</feature>
<dbReference type="EMBL" id="VSWD01000007">
    <property type="protein sequence ID" value="KAK3096850.1"/>
    <property type="molecule type" value="Genomic_DNA"/>
</dbReference>
<feature type="domain" description="SRCR" evidence="10">
    <location>
        <begin position="703"/>
        <end position="804"/>
    </location>
</feature>
<evidence type="ECO:0000256" key="6">
    <source>
        <dbReference type="ARBA" id="ARBA00023136"/>
    </source>
</evidence>
<dbReference type="PROSITE" id="PS50287">
    <property type="entry name" value="SRCR_2"/>
    <property type="match status" value="12"/>
</dbReference>
<keyword evidence="5" id="KW-1133">Transmembrane helix</keyword>
<evidence type="ECO:0000256" key="8">
    <source>
        <dbReference type="ARBA" id="ARBA00023180"/>
    </source>
</evidence>
<comment type="subcellular location">
    <subcellularLocation>
        <location evidence="1">Membrane</location>
        <topology evidence="1">Single-pass membrane protein</topology>
    </subcellularLocation>
</comment>
<sequence length="1262" mass="140164">MECHLLKYECFLLVDHYEVRLQGGDRNGTTGRVEVRRNASEEWGSVCDDLWTEREAQVVCRQLGYKWGTAHSNSPFGEGSGPIYLDNVQCTGHETSLSHCQSNGWGVHNCKHYEDAGVSCYNHSVRLKSRGVTNVGTVEIRTTDGWVQVCDDEWSDVDAHVVCREQNYSYGKSLRKSKLGKMSTSDSVSTMSFYRFNCEGTETKLKDCSHQNRSQRCDTLARASAICMKEPMNNSFAIRFVQPNGDPVPAGTTWGEISVRRFGIWGQVCGSGTDWNDKSAKVACKQMGFAGGRAYGTVNETLRPIWITKLNCSGNEVSLEECVQDADSWGHPVHSCRPAYALCFKNDLKVSLAGNGSYFGRVQITYDGVTGTVCDDAWSSSDARVLCKSLGFNDGEPIQNSYYGPGTGPVMMNGLSCYGYENSIFQCRNNGWMVYNNTKCSSHAHDASVICYKEVRLSRGDHSHGVVQIMDQYWSVLCGEGFDEKDALVICKRLGFQHGRSLPKGTFGTFYGRYSRPNVGCVGNESSILDCSYDKMRGCQRENYLGYAAVSCYNGSINSNLELKLSGPTNQTGRVSIKKYGIWGRICPSAWDDKDADVVCRQLRYTGGVAYQDTSSGSGPYFLGEVNCHGNESALFNCTIGGEECDSQYSSGTAGVLCYRNRKPKLQLVGGTKNSGRLEIIMDDEVGSICDVGWSRYDATVAFRISSGQSEDNATTGQVEMYRRGSWVTVCADGFDDADARVVCRELGFPYSKKLVPGAFGSKYYTNSIINLNCSGNEESIKDCSFSEGTCPRRSYNYASIICSKQSVDNSEVRLLPPNEFPETLLVEKYGINGTICAEDWNEKSATVACKQLAYDGGVPFGPRYYSSRTPIWMSSVNCTGSERSINQCQRREMPISETCLSSRLAARVFCYRGQGFDLRLNGTDRNDYSGRVEISYNGVWGTICDSYWSNNDARVVCRQLGFVDGVAEPRGKYGKGMGPSWLYYVRCDGNEKAIWECSNSGWNVTHTSCRAHDYDASVYCTGKVRLEPNITFGAVEIWQDSEYALVCADEFDDVDAQVVCHSLGFQNGISICCSVFDDSIKLKYPISITNVQCTGQESSILQCNYRTNIDACQSRKYASVACSNSESSGAYELRLSEEYKGVVEVRHLNIWGTICPNGFDNKDAKVICRELGYQDGFSYYEHEFTSGDRQSLPWLSNLNCTGAEGYLARCGNIRWGDVRNCSSDTKAAVYCLDNASEYMLADKEALKKLEDLLRRRMLLNN</sequence>
<feature type="domain" description="SRCR" evidence="10">
    <location>
        <begin position="350"/>
        <end position="452"/>
    </location>
</feature>
<dbReference type="PRINTS" id="PR00258">
    <property type="entry name" value="SPERACTRCPTR"/>
</dbReference>
<evidence type="ECO:0000256" key="5">
    <source>
        <dbReference type="ARBA" id="ARBA00022989"/>
    </source>
</evidence>
<feature type="disulfide bond" evidence="9">
    <location>
        <begin position="879"/>
        <end position="889"/>
    </location>
</feature>
<feature type="disulfide bond" evidence="9">
    <location>
        <begin position="1094"/>
        <end position="1104"/>
    </location>
</feature>
<feature type="disulfide bond" evidence="9">
    <location>
        <begin position="774"/>
        <end position="784"/>
    </location>
</feature>
<feature type="domain" description="SRCR" evidence="10">
    <location>
        <begin position="1125"/>
        <end position="1233"/>
    </location>
</feature>
<feature type="disulfide bond" evidence="9">
    <location>
        <begin position="198"/>
        <end position="208"/>
    </location>
</feature>
<keyword evidence="8" id="KW-0325">Glycoprotein</keyword>
<evidence type="ECO:0000313" key="12">
    <source>
        <dbReference type="Proteomes" id="UP001186944"/>
    </source>
</evidence>
<evidence type="ECO:0000259" key="10">
    <source>
        <dbReference type="PROSITE" id="PS50287"/>
    </source>
</evidence>
<keyword evidence="12" id="KW-1185">Reference proteome</keyword>
<dbReference type="GO" id="GO:0016020">
    <property type="term" value="C:membrane"/>
    <property type="evidence" value="ECO:0007669"/>
    <property type="project" value="UniProtKB-SubCell"/>
</dbReference>
<feature type="disulfide bond" evidence="9">
    <location>
        <begin position="521"/>
        <end position="531"/>
    </location>
</feature>
<dbReference type="FunFam" id="3.10.250.10:FF:000016">
    <property type="entry name" value="Scavenger receptor cysteine-rich protein type 12"/>
    <property type="match status" value="2"/>
</dbReference>
<dbReference type="PANTHER" id="PTHR48071">
    <property type="entry name" value="SRCR DOMAIN-CONTAINING PROTEIN"/>
    <property type="match status" value="1"/>
</dbReference>
<dbReference type="InterPro" id="IPR001190">
    <property type="entry name" value="SRCR"/>
</dbReference>
<dbReference type="SUPFAM" id="SSF56487">
    <property type="entry name" value="SRCR-like"/>
    <property type="match status" value="12"/>
</dbReference>
<dbReference type="Pfam" id="PF00530">
    <property type="entry name" value="SRCR"/>
    <property type="match status" value="11"/>
</dbReference>